<accession>A0AAD7H9L7</accession>
<protein>
    <submittedName>
        <fullName evidence="1">Uncharacterized protein</fullName>
    </submittedName>
</protein>
<sequence length="172" mass="19474">MCWYETLSRRYGCSAYTLGNTVTALQRPFTASMHQTQITSANVLAHGPTSPALLTTGHALWGANTWGWHIFRWAFLELSMLQPPDMRAVEARTNSKVFESIPKRWVYCLKFRISHSSELELTLQYPNTSKGVASFYQVIKRKQLKEGATIAWLKSRAKSSFAESLVDAMVLP</sequence>
<evidence type="ECO:0000313" key="2">
    <source>
        <dbReference type="Proteomes" id="UP001215598"/>
    </source>
</evidence>
<dbReference type="Proteomes" id="UP001215598">
    <property type="component" value="Unassembled WGS sequence"/>
</dbReference>
<proteinExistence type="predicted"/>
<dbReference type="AlphaFoldDB" id="A0AAD7H9L7"/>
<name>A0AAD7H9L7_9AGAR</name>
<comment type="caution">
    <text evidence="1">The sequence shown here is derived from an EMBL/GenBank/DDBJ whole genome shotgun (WGS) entry which is preliminary data.</text>
</comment>
<evidence type="ECO:0000313" key="1">
    <source>
        <dbReference type="EMBL" id="KAJ7715737.1"/>
    </source>
</evidence>
<reference evidence="1" key="1">
    <citation type="submission" date="2023-03" db="EMBL/GenBank/DDBJ databases">
        <title>Massive genome expansion in bonnet fungi (Mycena s.s.) driven by repeated elements and novel gene families across ecological guilds.</title>
        <authorList>
            <consortium name="Lawrence Berkeley National Laboratory"/>
            <person name="Harder C.B."/>
            <person name="Miyauchi S."/>
            <person name="Viragh M."/>
            <person name="Kuo A."/>
            <person name="Thoen E."/>
            <person name="Andreopoulos B."/>
            <person name="Lu D."/>
            <person name="Skrede I."/>
            <person name="Drula E."/>
            <person name="Henrissat B."/>
            <person name="Morin E."/>
            <person name="Kohler A."/>
            <person name="Barry K."/>
            <person name="LaButti K."/>
            <person name="Morin E."/>
            <person name="Salamov A."/>
            <person name="Lipzen A."/>
            <person name="Mereny Z."/>
            <person name="Hegedus B."/>
            <person name="Baldrian P."/>
            <person name="Stursova M."/>
            <person name="Weitz H."/>
            <person name="Taylor A."/>
            <person name="Grigoriev I.V."/>
            <person name="Nagy L.G."/>
            <person name="Martin F."/>
            <person name="Kauserud H."/>
        </authorList>
    </citation>
    <scope>NUCLEOTIDE SEQUENCE</scope>
    <source>
        <strain evidence="1">CBHHK182m</strain>
    </source>
</reference>
<organism evidence="1 2">
    <name type="scientific">Mycena metata</name>
    <dbReference type="NCBI Taxonomy" id="1033252"/>
    <lineage>
        <taxon>Eukaryota</taxon>
        <taxon>Fungi</taxon>
        <taxon>Dikarya</taxon>
        <taxon>Basidiomycota</taxon>
        <taxon>Agaricomycotina</taxon>
        <taxon>Agaricomycetes</taxon>
        <taxon>Agaricomycetidae</taxon>
        <taxon>Agaricales</taxon>
        <taxon>Marasmiineae</taxon>
        <taxon>Mycenaceae</taxon>
        <taxon>Mycena</taxon>
    </lineage>
</organism>
<keyword evidence="2" id="KW-1185">Reference proteome</keyword>
<dbReference type="EMBL" id="JARKIB010000302">
    <property type="protein sequence ID" value="KAJ7715737.1"/>
    <property type="molecule type" value="Genomic_DNA"/>
</dbReference>
<gene>
    <name evidence="1" type="ORF">B0H16DRAFT_1477155</name>
</gene>